<feature type="compositionally biased region" description="Pro residues" evidence="1">
    <location>
        <begin position="83"/>
        <end position="99"/>
    </location>
</feature>
<protein>
    <submittedName>
        <fullName evidence="2">Uncharacterized protein</fullName>
    </submittedName>
</protein>
<dbReference type="EMBL" id="BAABLD010000002">
    <property type="protein sequence ID" value="GAA5159335.1"/>
    <property type="molecule type" value="Genomic_DNA"/>
</dbReference>
<evidence type="ECO:0000313" key="2">
    <source>
        <dbReference type="EMBL" id="GAA5159335.1"/>
    </source>
</evidence>
<reference evidence="3" key="1">
    <citation type="journal article" date="2019" name="Int. J. Syst. Evol. Microbiol.">
        <title>The Global Catalogue of Microorganisms (GCM) 10K type strain sequencing project: providing services to taxonomists for standard genome sequencing and annotation.</title>
        <authorList>
            <consortium name="The Broad Institute Genomics Platform"/>
            <consortium name="The Broad Institute Genome Sequencing Center for Infectious Disease"/>
            <person name="Wu L."/>
            <person name="Ma J."/>
        </authorList>
    </citation>
    <scope>NUCLEOTIDE SEQUENCE [LARGE SCALE GENOMIC DNA]</scope>
    <source>
        <strain evidence="3">JCM 18715</strain>
    </source>
</reference>
<proteinExistence type="predicted"/>
<accession>A0ABP9QBQ0</accession>
<dbReference type="Proteomes" id="UP001500547">
    <property type="component" value="Unassembled WGS sequence"/>
</dbReference>
<evidence type="ECO:0000313" key="3">
    <source>
        <dbReference type="Proteomes" id="UP001500547"/>
    </source>
</evidence>
<evidence type="ECO:0000256" key="1">
    <source>
        <dbReference type="SAM" id="MobiDB-lite"/>
    </source>
</evidence>
<name>A0ABP9QBQ0_9RHOO</name>
<organism evidence="2 3">
    <name type="scientific">Viridibacterium curvum</name>
    <dbReference type="NCBI Taxonomy" id="1101404"/>
    <lineage>
        <taxon>Bacteria</taxon>
        <taxon>Pseudomonadati</taxon>
        <taxon>Pseudomonadota</taxon>
        <taxon>Betaproteobacteria</taxon>
        <taxon>Rhodocyclales</taxon>
        <taxon>Rhodocyclaceae</taxon>
        <taxon>Viridibacterium</taxon>
    </lineage>
</organism>
<comment type="caution">
    <text evidence="2">The sequence shown here is derived from an EMBL/GenBank/DDBJ whole genome shotgun (WGS) entry which is preliminary data.</text>
</comment>
<gene>
    <name evidence="2" type="ORF">GCM10025770_05420</name>
</gene>
<keyword evidence="3" id="KW-1185">Reference proteome</keyword>
<dbReference type="RefSeq" id="WP_345531291.1">
    <property type="nucleotide sequence ID" value="NZ_BAABLD010000002.1"/>
</dbReference>
<feature type="region of interest" description="Disordered" evidence="1">
    <location>
        <begin position="82"/>
        <end position="112"/>
    </location>
</feature>
<sequence>MLDAELEVFEALDELDATEDDTLLLEEALELLTALLLASDEARLDEARLDEARLEEARLEELDDFEEALPEAVEVLLLDVLAPVPPVPPPPPPEPPPPQAQRLTSPAMTSGVRKENCMASTSGYFCYGGDFPAPAAR</sequence>